<evidence type="ECO:0000256" key="2">
    <source>
        <dbReference type="ARBA" id="ARBA00022771"/>
    </source>
</evidence>
<dbReference type="EMBL" id="KQ981737">
    <property type="protein sequence ID" value="KYN36538.1"/>
    <property type="molecule type" value="Genomic_DNA"/>
</dbReference>
<dbReference type="SUPFAM" id="SSF57716">
    <property type="entry name" value="Glucocorticoid receptor-like (DNA-binding domain)"/>
    <property type="match status" value="1"/>
</dbReference>
<evidence type="ECO:0000256" key="1">
    <source>
        <dbReference type="ARBA" id="ARBA00022723"/>
    </source>
</evidence>
<dbReference type="AlphaFoldDB" id="A0A151JUM5"/>
<dbReference type="Pfam" id="PF05485">
    <property type="entry name" value="THAP"/>
    <property type="match status" value="1"/>
</dbReference>
<dbReference type="PROSITE" id="PS50950">
    <property type="entry name" value="ZF_THAP"/>
    <property type="match status" value="1"/>
</dbReference>
<dbReference type="Proteomes" id="UP000078541">
    <property type="component" value="Unassembled WGS sequence"/>
</dbReference>
<evidence type="ECO:0000256" key="6">
    <source>
        <dbReference type="SAM" id="Coils"/>
    </source>
</evidence>
<keyword evidence="1" id="KW-0479">Metal-binding</keyword>
<evidence type="ECO:0000256" key="3">
    <source>
        <dbReference type="ARBA" id="ARBA00022833"/>
    </source>
</evidence>
<keyword evidence="4 5" id="KW-0238">DNA-binding</keyword>
<dbReference type="InterPro" id="IPR006612">
    <property type="entry name" value="THAP_Znf"/>
</dbReference>
<evidence type="ECO:0000256" key="5">
    <source>
        <dbReference type="PROSITE-ProRule" id="PRU00309"/>
    </source>
</evidence>
<protein>
    <recommendedName>
        <fullName evidence="7">THAP-type domain-containing protein</fullName>
    </recommendedName>
</protein>
<evidence type="ECO:0000256" key="4">
    <source>
        <dbReference type="ARBA" id="ARBA00023125"/>
    </source>
</evidence>
<sequence>LVASLGGTHTKLQPDRSICLCQWIRACGRLGLEPKGPEYAYQNCRLCHLHFEEKLYKINKMRVRLHPDAIPTIFFVSKCGKENTIDMDKKYCQHLDEDEDQVETNNYKESAEILPIIVDNVDAEIVKLSTSKNTKQNMKSSEDSPRKKKLRLKLAKLKAQNKTLRKTIRRLRLKEKKKSIQVKETNKQETLKKLGRKLLPQSFNKILAAQIDAQCKNKRGRRYDRDFKKFTLSLYFLSPRNVYIFDTPHLLKAIARGLNGLVRVKFDQMVLNSSNVNNPKEYGKVFIGSDKQMQFLQNMLNFLKSIKVIIDNNKYVKLKCFNCWQITIKSTIQLWTILKNYNLLYLRTRRLNQDSVENFFAFKKLFCTKLFQYSKTQNCANDNDDLLNIIGTSNITETSTISKLVPSCLAIHLCAAYQNFVNDNKVVLDNTTLYCSFRAYENENRDLFGNLKLPTNDFCYYIHKLEEIFVKNFEKNCDKKNIGNYLFQLTQNLAFEPPCPDFPKDFLIKLFLWMCIYYTLSQHNKLCKTIT</sequence>
<keyword evidence="9" id="KW-1185">Reference proteome</keyword>
<evidence type="ECO:0000313" key="9">
    <source>
        <dbReference type="Proteomes" id="UP000078541"/>
    </source>
</evidence>
<reference evidence="8 9" key="1">
    <citation type="submission" date="2016-03" db="EMBL/GenBank/DDBJ databases">
        <title>Trachymyrmex septentrionalis WGS genome.</title>
        <authorList>
            <person name="Nygaard S."/>
            <person name="Hu H."/>
            <person name="Boomsma J."/>
            <person name="Zhang G."/>
        </authorList>
    </citation>
    <scope>NUCLEOTIDE SEQUENCE [LARGE SCALE GENOMIC DNA]</scope>
    <source>
        <strain evidence="8">Tsep2-gDNA-1</strain>
        <tissue evidence="8">Whole body</tissue>
    </source>
</reference>
<dbReference type="GO" id="GO:0003677">
    <property type="term" value="F:DNA binding"/>
    <property type="evidence" value="ECO:0007669"/>
    <property type="project" value="UniProtKB-UniRule"/>
</dbReference>
<feature type="coiled-coil region" evidence="6">
    <location>
        <begin position="147"/>
        <end position="174"/>
    </location>
</feature>
<keyword evidence="6" id="KW-0175">Coiled coil</keyword>
<keyword evidence="2 5" id="KW-0863">Zinc-finger</keyword>
<gene>
    <name evidence="8" type="ORF">ALC56_09109</name>
</gene>
<evidence type="ECO:0000313" key="8">
    <source>
        <dbReference type="EMBL" id="KYN36538.1"/>
    </source>
</evidence>
<proteinExistence type="predicted"/>
<dbReference type="STRING" id="34720.A0A151JUM5"/>
<evidence type="ECO:0000259" key="7">
    <source>
        <dbReference type="PROSITE" id="PS50950"/>
    </source>
</evidence>
<feature type="non-terminal residue" evidence="8">
    <location>
        <position position="1"/>
    </location>
</feature>
<organism evidence="8 9">
    <name type="scientific">Trachymyrmex septentrionalis</name>
    <dbReference type="NCBI Taxonomy" id="34720"/>
    <lineage>
        <taxon>Eukaryota</taxon>
        <taxon>Metazoa</taxon>
        <taxon>Ecdysozoa</taxon>
        <taxon>Arthropoda</taxon>
        <taxon>Hexapoda</taxon>
        <taxon>Insecta</taxon>
        <taxon>Pterygota</taxon>
        <taxon>Neoptera</taxon>
        <taxon>Endopterygota</taxon>
        <taxon>Hymenoptera</taxon>
        <taxon>Apocrita</taxon>
        <taxon>Aculeata</taxon>
        <taxon>Formicoidea</taxon>
        <taxon>Formicidae</taxon>
        <taxon>Myrmicinae</taxon>
        <taxon>Trachymyrmex</taxon>
    </lineage>
</organism>
<name>A0A151JUM5_9HYME</name>
<accession>A0A151JUM5</accession>
<dbReference type="SMART" id="SM00980">
    <property type="entry name" value="THAP"/>
    <property type="match status" value="1"/>
</dbReference>
<feature type="domain" description="THAP-type" evidence="7">
    <location>
        <begin position="1"/>
        <end position="74"/>
    </location>
</feature>
<dbReference type="GO" id="GO:0008270">
    <property type="term" value="F:zinc ion binding"/>
    <property type="evidence" value="ECO:0007669"/>
    <property type="project" value="UniProtKB-KW"/>
</dbReference>
<keyword evidence="3" id="KW-0862">Zinc</keyword>